<protein>
    <submittedName>
        <fullName evidence="2">Heparan N-sulfatase</fullName>
    </submittedName>
</protein>
<reference evidence="2 3" key="1">
    <citation type="submission" date="2014-10" db="EMBL/GenBank/DDBJ databases">
        <title>Pedobacter Kyungheensis.</title>
        <authorList>
            <person name="Anderson B.M."/>
            <person name="Newman J.D."/>
        </authorList>
    </citation>
    <scope>NUCLEOTIDE SEQUENCE [LARGE SCALE GENOMIC DNA]</scope>
    <source>
        <strain evidence="2 3">KACC 16221</strain>
    </source>
</reference>
<evidence type="ECO:0000313" key="3">
    <source>
        <dbReference type="Proteomes" id="UP000031246"/>
    </source>
</evidence>
<dbReference type="PANTHER" id="PTHR43751:SF1">
    <property type="entry name" value="SULFATASE ATSG-RELATED"/>
    <property type="match status" value="1"/>
</dbReference>
<dbReference type="AlphaFoldDB" id="A0A0C1G532"/>
<feature type="domain" description="Sulfatase N-terminal" evidence="1">
    <location>
        <begin position="19"/>
        <end position="311"/>
    </location>
</feature>
<sequence>MFAFYAFKQKREKAEQKRPNILFAIMDDVTYQHLGAYGCSWVKTPNFDRIAKNGLLFKNAYTPNAKCAPSRSCIVTGRNSWQLEEAANHWSYFPAKFRSFAEVLAENGYQVGFTGKGVSPVVAKNTDGSPRQMLVNAFNKITTVPPTPQISNVDYAANFTEFLKSTKGKPFFFWYGGLEPHRSYEYGSGLNKGGKKLSDVPDTDIYPFWPKADSVRTDLLDYAFEIEYFDKQLGKMLKQLEENGQLSNTLIVVTSDNGMPFPRVKGQEYEYSNHLPLAMMWADGIKHPGRKIDDYISFIDFAPTFLQLADVRKDKNPMAAITGKSLVDIFSSDQSGIIAKDRNFVLVGKERHDVGRPNDEGYPIRGIFEEHMLFLKNFKPDRWPSGDPITGYLNTDGSPTKTLCLNNVYATDDRFKYWLWNFGKRPDEELYDIARDPQCMNNLIHQSKYLATIKRLRTKMLAKLTEQHDPRVLGEGDIFDHYRYSDTKSVNFYERYMAKDPTLGKGWVNKTDFQDISKLPNALKSRNK</sequence>
<accession>A0A0C1G532</accession>
<keyword evidence="3" id="KW-1185">Reference proteome</keyword>
<dbReference type="Pfam" id="PF00884">
    <property type="entry name" value="Sulfatase"/>
    <property type="match status" value="1"/>
</dbReference>
<name>A0A0C1G532_9SPHI</name>
<dbReference type="InterPro" id="IPR000917">
    <property type="entry name" value="Sulfatase_N"/>
</dbReference>
<dbReference type="EMBL" id="JSYN01000006">
    <property type="protein sequence ID" value="KIA95259.1"/>
    <property type="molecule type" value="Genomic_DNA"/>
</dbReference>
<dbReference type="Proteomes" id="UP000031246">
    <property type="component" value="Unassembled WGS sequence"/>
</dbReference>
<dbReference type="Gene3D" id="3.40.720.10">
    <property type="entry name" value="Alkaline Phosphatase, subunit A"/>
    <property type="match status" value="1"/>
</dbReference>
<dbReference type="PANTHER" id="PTHR43751">
    <property type="entry name" value="SULFATASE"/>
    <property type="match status" value="1"/>
</dbReference>
<dbReference type="InterPro" id="IPR052701">
    <property type="entry name" value="GAG_Ulvan_Degrading_Sulfatases"/>
</dbReference>
<dbReference type="CDD" id="cd16027">
    <property type="entry name" value="SGSH"/>
    <property type="match status" value="1"/>
</dbReference>
<evidence type="ECO:0000259" key="1">
    <source>
        <dbReference type="Pfam" id="PF00884"/>
    </source>
</evidence>
<dbReference type="InterPro" id="IPR017850">
    <property type="entry name" value="Alkaline_phosphatase_core_sf"/>
</dbReference>
<organism evidence="2 3">
    <name type="scientific">Pedobacter kyungheensis</name>
    <dbReference type="NCBI Taxonomy" id="1069985"/>
    <lineage>
        <taxon>Bacteria</taxon>
        <taxon>Pseudomonadati</taxon>
        <taxon>Bacteroidota</taxon>
        <taxon>Sphingobacteriia</taxon>
        <taxon>Sphingobacteriales</taxon>
        <taxon>Sphingobacteriaceae</taxon>
        <taxon>Pedobacter</taxon>
    </lineage>
</organism>
<evidence type="ECO:0000313" key="2">
    <source>
        <dbReference type="EMBL" id="KIA95259.1"/>
    </source>
</evidence>
<proteinExistence type="predicted"/>
<gene>
    <name evidence="2" type="ORF">OC25_07740</name>
</gene>
<comment type="caution">
    <text evidence="2">The sequence shown here is derived from an EMBL/GenBank/DDBJ whole genome shotgun (WGS) entry which is preliminary data.</text>
</comment>
<dbReference type="SUPFAM" id="SSF53649">
    <property type="entry name" value="Alkaline phosphatase-like"/>
    <property type="match status" value="1"/>
</dbReference>